<dbReference type="PROSITE" id="PS01359">
    <property type="entry name" value="ZF_PHD_1"/>
    <property type="match status" value="1"/>
</dbReference>
<proteinExistence type="inferred from homology"/>
<dbReference type="AlphaFoldDB" id="A0AAJ8JPN1"/>
<keyword evidence="8" id="KW-0863">Zinc-finger</keyword>
<dbReference type="InterPro" id="IPR013083">
    <property type="entry name" value="Znf_RING/FYVE/PHD"/>
</dbReference>
<evidence type="ECO:0000256" key="2">
    <source>
        <dbReference type="ARBA" id="ARBA00003909"/>
    </source>
</evidence>
<dbReference type="Gene3D" id="3.30.40.10">
    <property type="entry name" value="Zinc/RING finger domain, C3HC4 (zinc finger)"/>
    <property type="match status" value="1"/>
</dbReference>
<evidence type="ECO:0000256" key="19">
    <source>
        <dbReference type="SAM" id="MobiDB-lite"/>
    </source>
</evidence>
<dbReference type="KEGG" id="cdep:91085527"/>
<evidence type="ECO:0000256" key="12">
    <source>
        <dbReference type="ARBA" id="ARBA00023002"/>
    </source>
</evidence>
<dbReference type="GeneID" id="91085527"/>
<organism evidence="21 22">
    <name type="scientific">Cryptococcus depauperatus CBS 7841</name>
    <dbReference type="NCBI Taxonomy" id="1295531"/>
    <lineage>
        <taxon>Eukaryota</taxon>
        <taxon>Fungi</taxon>
        <taxon>Dikarya</taxon>
        <taxon>Basidiomycota</taxon>
        <taxon>Agaricomycotina</taxon>
        <taxon>Tremellomycetes</taxon>
        <taxon>Tremellales</taxon>
        <taxon>Cryptococcaceae</taxon>
        <taxon>Cryptococcus</taxon>
    </lineage>
</organism>
<feature type="compositionally biased region" description="Basic residues" evidence="19">
    <location>
        <begin position="422"/>
        <end position="431"/>
    </location>
</feature>
<keyword evidence="12" id="KW-0560">Oxidoreductase</keyword>
<feature type="region of interest" description="Disordered" evidence="19">
    <location>
        <begin position="420"/>
        <end position="451"/>
    </location>
</feature>
<evidence type="ECO:0000256" key="6">
    <source>
        <dbReference type="ARBA" id="ARBA00015153"/>
    </source>
</evidence>
<dbReference type="Pfam" id="PF17811">
    <property type="entry name" value="JHD"/>
    <property type="match status" value="1"/>
</dbReference>
<evidence type="ECO:0000256" key="13">
    <source>
        <dbReference type="ARBA" id="ARBA00023004"/>
    </source>
</evidence>
<comment type="similarity">
    <text evidence="4">Belongs to the JHDM1 histone demethylase family.</text>
</comment>
<dbReference type="EMBL" id="CP143785">
    <property type="protein sequence ID" value="WVN86153.1"/>
    <property type="molecule type" value="Genomic_DNA"/>
</dbReference>
<dbReference type="InterPro" id="IPR001965">
    <property type="entry name" value="Znf_PHD"/>
</dbReference>
<feature type="compositionally biased region" description="Basic and acidic residues" evidence="19">
    <location>
        <begin position="432"/>
        <end position="442"/>
    </location>
</feature>
<keyword evidence="15" id="KW-0804">Transcription</keyword>
<evidence type="ECO:0000313" key="21">
    <source>
        <dbReference type="EMBL" id="WVN86153.1"/>
    </source>
</evidence>
<feature type="region of interest" description="Disordered" evidence="19">
    <location>
        <begin position="163"/>
        <end position="234"/>
    </location>
</feature>
<dbReference type="SMART" id="SM00249">
    <property type="entry name" value="PHD"/>
    <property type="match status" value="1"/>
</dbReference>
<dbReference type="InterPro" id="IPR003347">
    <property type="entry name" value="JmjC_dom"/>
</dbReference>
<keyword evidence="10" id="KW-0156">Chromatin regulator</keyword>
<dbReference type="GO" id="GO:0005634">
    <property type="term" value="C:nucleus"/>
    <property type="evidence" value="ECO:0007669"/>
    <property type="project" value="UniProtKB-SubCell"/>
</dbReference>
<name>A0AAJ8JPN1_9TREE</name>
<feature type="region of interest" description="Disordered" evidence="19">
    <location>
        <begin position="780"/>
        <end position="820"/>
    </location>
</feature>
<evidence type="ECO:0000259" key="20">
    <source>
        <dbReference type="PROSITE" id="PS51184"/>
    </source>
</evidence>
<keyword evidence="13" id="KW-0408">Iron</keyword>
<reference evidence="21" key="3">
    <citation type="submission" date="2024-01" db="EMBL/GenBank/DDBJ databases">
        <authorList>
            <person name="Coelho M.A."/>
            <person name="David-Palma M."/>
            <person name="Shea T."/>
            <person name="Sun S."/>
            <person name="Cuomo C.A."/>
            <person name="Heitman J."/>
        </authorList>
    </citation>
    <scope>NUCLEOTIDE SEQUENCE</scope>
    <source>
        <strain evidence="21">CBS 7841</strain>
    </source>
</reference>
<dbReference type="CDD" id="cd15517">
    <property type="entry name" value="PHD_TCF19_like"/>
    <property type="match status" value="1"/>
</dbReference>
<feature type="compositionally biased region" description="Basic and acidic residues" evidence="19">
    <location>
        <begin position="186"/>
        <end position="209"/>
    </location>
</feature>
<dbReference type="Gene3D" id="2.60.120.650">
    <property type="entry name" value="Cupin"/>
    <property type="match status" value="2"/>
</dbReference>
<dbReference type="GO" id="GO:0008270">
    <property type="term" value="F:zinc ion binding"/>
    <property type="evidence" value="ECO:0007669"/>
    <property type="project" value="UniProtKB-KW"/>
</dbReference>
<evidence type="ECO:0000256" key="5">
    <source>
        <dbReference type="ARBA" id="ARBA00013246"/>
    </source>
</evidence>
<reference evidence="21" key="2">
    <citation type="journal article" date="2022" name="Elife">
        <title>Obligate sexual reproduction of a homothallic fungus closely related to the Cryptococcus pathogenic species complex.</title>
        <authorList>
            <person name="Passer A.R."/>
            <person name="Clancey S.A."/>
            <person name="Shea T."/>
            <person name="David-Palma M."/>
            <person name="Averette A.F."/>
            <person name="Boekhout T."/>
            <person name="Porcel B.M."/>
            <person name="Nowrousian M."/>
            <person name="Cuomo C.A."/>
            <person name="Sun S."/>
            <person name="Heitman J."/>
            <person name="Coelho M.A."/>
        </authorList>
    </citation>
    <scope>NUCLEOTIDE SEQUENCE</scope>
    <source>
        <strain evidence="21">CBS 7841</strain>
    </source>
</reference>
<evidence type="ECO:0000256" key="10">
    <source>
        <dbReference type="ARBA" id="ARBA00022853"/>
    </source>
</evidence>
<keyword evidence="11" id="KW-0223">Dioxygenase</keyword>
<dbReference type="Pfam" id="PF02373">
    <property type="entry name" value="JmjC"/>
    <property type="match status" value="1"/>
</dbReference>
<comment type="function">
    <text evidence="2">Histone demethylase that specifically demethylates 'Lys-36' of histone H3, thereby playing a central role in histone code.</text>
</comment>
<evidence type="ECO:0000256" key="18">
    <source>
        <dbReference type="ARBA" id="ARBA00047915"/>
    </source>
</evidence>
<dbReference type="EC" id="1.14.11.27" evidence="5"/>
<evidence type="ECO:0000313" key="22">
    <source>
        <dbReference type="Proteomes" id="UP000094043"/>
    </source>
</evidence>
<dbReference type="RefSeq" id="XP_066066853.1">
    <property type="nucleotide sequence ID" value="XM_066210756.1"/>
</dbReference>
<dbReference type="SMART" id="SM00558">
    <property type="entry name" value="JmjC"/>
    <property type="match status" value="1"/>
</dbReference>
<evidence type="ECO:0000256" key="15">
    <source>
        <dbReference type="ARBA" id="ARBA00023163"/>
    </source>
</evidence>
<dbReference type="SUPFAM" id="SSF51197">
    <property type="entry name" value="Clavaminate synthase-like"/>
    <property type="match status" value="1"/>
</dbReference>
<evidence type="ECO:0000256" key="14">
    <source>
        <dbReference type="ARBA" id="ARBA00023015"/>
    </source>
</evidence>
<dbReference type="SUPFAM" id="SSF57903">
    <property type="entry name" value="FYVE/PHD zinc finger"/>
    <property type="match status" value="1"/>
</dbReference>
<dbReference type="PANTHER" id="PTHR23123">
    <property type="entry name" value="PHD/F-BOX CONTAINING PROTEIN"/>
    <property type="match status" value="1"/>
</dbReference>
<dbReference type="InterPro" id="IPR050690">
    <property type="entry name" value="JHDM1_Histone_Demethylase"/>
</dbReference>
<keyword evidence="16" id="KW-0539">Nucleus</keyword>
<evidence type="ECO:0000256" key="17">
    <source>
        <dbReference type="ARBA" id="ARBA00031083"/>
    </source>
</evidence>
<comment type="catalytic activity">
    <reaction evidence="18">
        <text>N(6),N(6)-dimethyl-L-lysyl(36)-[histone H3] + 2 2-oxoglutarate + 2 O2 = L-lysyl(36)-[histone H3] + 2 formaldehyde + 2 succinate + 2 CO2</text>
        <dbReference type="Rhea" id="RHEA:42032"/>
        <dbReference type="Rhea" id="RHEA-COMP:9785"/>
        <dbReference type="Rhea" id="RHEA-COMP:9787"/>
        <dbReference type="ChEBI" id="CHEBI:15379"/>
        <dbReference type="ChEBI" id="CHEBI:16526"/>
        <dbReference type="ChEBI" id="CHEBI:16810"/>
        <dbReference type="ChEBI" id="CHEBI:16842"/>
        <dbReference type="ChEBI" id="CHEBI:29969"/>
        <dbReference type="ChEBI" id="CHEBI:30031"/>
        <dbReference type="ChEBI" id="CHEBI:61976"/>
        <dbReference type="EC" id="1.14.11.27"/>
    </reaction>
</comment>
<keyword evidence="14" id="KW-0805">Transcription regulation</keyword>
<reference evidence="21" key="1">
    <citation type="submission" date="2016-06" db="EMBL/GenBank/DDBJ databases">
        <authorList>
            <person name="Cuomo C."/>
            <person name="Litvintseva A."/>
            <person name="Heitman J."/>
            <person name="Chen Y."/>
            <person name="Sun S."/>
            <person name="Springer D."/>
            <person name="Dromer F."/>
            <person name="Young S."/>
            <person name="Zeng Q."/>
            <person name="Chapman S."/>
            <person name="Gujja S."/>
            <person name="Saif S."/>
            <person name="Birren B."/>
        </authorList>
    </citation>
    <scope>NUCLEOTIDE SEQUENCE</scope>
    <source>
        <strain evidence="21">CBS 7841</strain>
    </source>
</reference>
<dbReference type="CDD" id="cd02208">
    <property type="entry name" value="cupin_RmlC-like"/>
    <property type="match status" value="1"/>
</dbReference>
<dbReference type="GO" id="GO:0140680">
    <property type="term" value="F:histone H3K36me/H3K36me2 demethylase activity"/>
    <property type="evidence" value="ECO:0007669"/>
    <property type="project" value="UniProtKB-EC"/>
</dbReference>
<evidence type="ECO:0000256" key="1">
    <source>
        <dbReference type="ARBA" id="ARBA00001954"/>
    </source>
</evidence>
<dbReference type="InterPro" id="IPR041070">
    <property type="entry name" value="JHD"/>
</dbReference>
<keyword evidence="22" id="KW-1185">Reference proteome</keyword>
<evidence type="ECO:0000256" key="3">
    <source>
        <dbReference type="ARBA" id="ARBA00004123"/>
    </source>
</evidence>
<comment type="cofactor">
    <cofactor evidence="1">
        <name>Fe(2+)</name>
        <dbReference type="ChEBI" id="CHEBI:29033"/>
    </cofactor>
</comment>
<comment type="subcellular location">
    <subcellularLocation>
        <location evidence="3">Nucleus</location>
    </subcellularLocation>
</comment>
<dbReference type="InterPro" id="IPR011011">
    <property type="entry name" value="Znf_FYVE_PHD"/>
</dbReference>
<gene>
    <name evidence="21" type="ORF">L203_101314</name>
</gene>
<keyword evidence="7" id="KW-0479">Metal-binding</keyword>
<feature type="domain" description="JmjC" evidence="20">
    <location>
        <begin position="486"/>
        <end position="623"/>
    </location>
</feature>
<keyword evidence="9" id="KW-0862">Zinc</keyword>
<feature type="region of interest" description="Disordered" evidence="19">
    <location>
        <begin position="1"/>
        <end position="51"/>
    </location>
</feature>
<evidence type="ECO:0000256" key="8">
    <source>
        <dbReference type="ARBA" id="ARBA00022771"/>
    </source>
</evidence>
<evidence type="ECO:0000256" key="11">
    <source>
        <dbReference type="ARBA" id="ARBA00022964"/>
    </source>
</evidence>
<evidence type="ECO:0000256" key="16">
    <source>
        <dbReference type="ARBA" id="ARBA00023242"/>
    </source>
</evidence>
<sequence>MEESHQNIKADTLPSVDDDTTSSKSAAEPCPLCITTGPPQPPLPPSDATEKDQDVDLVWIACNKCGEWYHAACLMLANGKWQATIPRKIIDEVERNFGQQGPWVNWVEWVGKWYCAPCLARSVSPSNPRPPRHPLVGTLKRATIELKDIENALRPLKRPALLPPTKAAEPVTKKARTNDEVTTSELKVERETNEAGRSRTEERAAKIPADENSELKAQSRPKRKTTQIDYHNLNDSIPTPTKNWLDLISDPEKYGRIILSGNYPTIPGRLLTRQWLESQSLPHQPSSPSPNISPTCFWGPLERVPLIVRPSDGGFSSLGGHIPGKDLTVQEVANLVDPQRMVDVIDVASQQSSQWSLQKWADYLSSNSTTQKRNPKVYNIISLEISDTELAKRVRPPRIVREIDWVDNFWNFEAGVKDARGHAKNKGKRHSKGAEGDKERQDSVQPGSIPAPLSAISPTYSQSHTSASTLVSENEVKVEKNIEEVNSNDEKKSMARAPYPKVQLYCLMGMKGAWTDWHVDFAASSVYYTIHSGSKVFFFIRPTESNLKAYAEWSGSYEKQQSTWLGDLVDEVRKVELHAGDTMIIPAGYIHAVYTPMDTIVFGGNFLHSYSIETQLRLRQIEIDTKVPQRFRFPFFDRLCWYVAERYVTELRQLRLFRPRATTYSNPPHYRILQGLSSLSNFLISQVDILQNPEMEDKRKNLVYNRIPHDVVKDAEGLARELCWRVERELKNIGLLEPDVERRAGDVVSSTKTKGMEAGKEGSHVANVFKKTPLSRTWKFSPPPWSEAKHPLETQTTTVKLPRPSYGSSEPTTEEEAKITTLSIKQSRKRIRETNDGMTVEESQESIFVERKVIWTGEEKKDVAQGNMTEIKSKEDARFLQLQ</sequence>
<dbReference type="InterPro" id="IPR019786">
    <property type="entry name" value="Zinc_finger_PHD-type_CS"/>
</dbReference>
<evidence type="ECO:0000256" key="7">
    <source>
        <dbReference type="ARBA" id="ARBA00022723"/>
    </source>
</evidence>
<evidence type="ECO:0000256" key="9">
    <source>
        <dbReference type="ARBA" id="ARBA00022833"/>
    </source>
</evidence>
<accession>A0AAJ8JPN1</accession>
<dbReference type="Proteomes" id="UP000094043">
    <property type="component" value="Chromosome 2"/>
</dbReference>
<protein>
    <recommendedName>
        <fullName evidence="6">JmjC domain-containing histone demethylation protein 1</fullName>
        <ecNumber evidence="5">1.14.11.27</ecNumber>
    </recommendedName>
    <alternativeName>
        <fullName evidence="17">[Histone-H3]-lysine-36 demethylase 1</fullName>
    </alternativeName>
</protein>
<dbReference type="PROSITE" id="PS51184">
    <property type="entry name" value="JMJC"/>
    <property type="match status" value="1"/>
</dbReference>
<evidence type="ECO:0000256" key="4">
    <source>
        <dbReference type="ARBA" id="ARBA00008037"/>
    </source>
</evidence>